<protein>
    <submittedName>
        <fullName evidence="4">Col_cuticle_N domain-containing protein</fullName>
    </submittedName>
</protein>
<dbReference type="PANTHER" id="PTHR24637:SF421">
    <property type="entry name" value="CUTICLE COLLAGEN DPY-2"/>
    <property type="match status" value="1"/>
</dbReference>
<reference evidence="4" key="1">
    <citation type="submission" date="2022-11" db="UniProtKB">
        <authorList>
            <consortium name="WormBaseParasite"/>
        </authorList>
    </citation>
    <scope>IDENTIFICATION</scope>
</reference>
<feature type="region of interest" description="Disordered" evidence="2">
    <location>
        <begin position="102"/>
        <end position="165"/>
    </location>
</feature>
<organism evidence="3 4">
    <name type="scientific">Panagrolaimus davidi</name>
    <dbReference type="NCBI Taxonomy" id="227884"/>
    <lineage>
        <taxon>Eukaryota</taxon>
        <taxon>Metazoa</taxon>
        <taxon>Ecdysozoa</taxon>
        <taxon>Nematoda</taxon>
        <taxon>Chromadorea</taxon>
        <taxon>Rhabditida</taxon>
        <taxon>Tylenchina</taxon>
        <taxon>Panagrolaimomorpha</taxon>
        <taxon>Panagrolaimoidea</taxon>
        <taxon>Panagrolaimidae</taxon>
        <taxon>Panagrolaimus</taxon>
    </lineage>
</organism>
<feature type="region of interest" description="Disordered" evidence="2">
    <location>
        <begin position="59"/>
        <end position="89"/>
    </location>
</feature>
<keyword evidence="3" id="KW-1185">Reference proteome</keyword>
<keyword evidence="1" id="KW-0677">Repeat</keyword>
<evidence type="ECO:0000256" key="2">
    <source>
        <dbReference type="SAM" id="MobiDB-lite"/>
    </source>
</evidence>
<evidence type="ECO:0000313" key="3">
    <source>
        <dbReference type="Proteomes" id="UP000887578"/>
    </source>
</evidence>
<dbReference type="Proteomes" id="UP000887578">
    <property type="component" value="Unplaced"/>
</dbReference>
<dbReference type="WBParaSite" id="PDA_v2.g26383.t1">
    <property type="protein sequence ID" value="PDA_v2.g26383.t1"/>
    <property type="gene ID" value="PDA_v2.g26383"/>
</dbReference>
<evidence type="ECO:0000256" key="1">
    <source>
        <dbReference type="ARBA" id="ARBA00022737"/>
    </source>
</evidence>
<proteinExistence type="predicted"/>
<name>A0A914QAZ5_9BILA</name>
<evidence type="ECO:0000313" key="4">
    <source>
        <dbReference type="WBParaSite" id="PDA_v2.g26383.t1"/>
    </source>
</evidence>
<dbReference type="PANTHER" id="PTHR24637">
    <property type="entry name" value="COLLAGEN"/>
    <property type="match status" value="1"/>
</dbReference>
<accession>A0A914QAZ5</accession>
<dbReference type="AlphaFoldDB" id="A0A914QAZ5"/>
<sequence length="165" mass="18416">MKNEWSLGFAFMLSALTVAYLGSQIPYYVQRLAAIRSLLDKELVEFEKLESEAWNELKQAREEHPRDKRARGYSFSRHSNRRRQQQRFGQCQCDTYNRCPPGPQGSSGLPGMDGVPGRPGTPGYPGKPGIVPREMQLRFSGTCRVCPQGPKGSYGKVGPRGPPVS</sequence>